<comment type="caution">
    <text evidence="1">The sequence shown here is derived from an EMBL/GenBank/DDBJ whole genome shotgun (WGS) entry which is preliminary data.</text>
</comment>
<keyword evidence="2" id="KW-1185">Reference proteome</keyword>
<accession>A0ACC2HGJ2</accession>
<protein>
    <submittedName>
        <fullName evidence="1">Uncharacterized protein</fullName>
    </submittedName>
</protein>
<proteinExistence type="predicted"/>
<reference evidence="1" key="1">
    <citation type="submission" date="2021-05" db="EMBL/GenBank/DDBJ databases">
        <authorList>
            <person name="Pan Q."/>
            <person name="Jouanno E."/>
            <person name="Zahm M."/>
            <person name="Klopp C."/>
            <person name="Cabau C."/>
            <person name="Louis A."/>
            <person name="Berthelot C."/>
            <person name="Parey E."/>
            <person name="Roest Crollius H."/>
            <person name="Montfort J."/>
            <person name="Robinson-Rechavi M."/>
            <person name="Bouchez O."/>
            <person name="Lampietro C."/>
            <person name="Lopez Roques C."/>
            <person name="Donnadieu C."/>
            <person name="Postlethwait J."/>
            <person name="Bobe J."/>
            <person name="Dillon D."/>
            <person name="Chandos A."/>
            <person name="von Hippel F."/>
            <person name="Guiguen Y."/>
        </authorList>
    </citation>
    <scope>NUCLEOTIDE SEQUENCE</scope>
    <source>
        <strain evidence="1">YG-Jan2019</strain>
    </source>
</reference>
<evidence type="ECO:0000313" key="2">
    <source>
        <dbReference type="Proteomes" id="UP001157502"/>
    </source>
</evidence>
<sequence>MKLDMCDPEKAHMSRRVLGLLFLVRECGWVRADFFSEVEDNAESNRDEEYEDYYEEDDDFEDPAELFSQVVETYEAFPDLPSQTLRYESSLHPQPPKESGLSTGSFLQTAVSQLPSTLPVKTEEPSSDDIVQNFYLLGVILIRMVYPSYRNPYSLQYSRPGYLLSRPRLGLTVFPRPDCRTTLSLGLPCPVAHGPLVRLNPLCSLQFLSVS</sequence>
<organism evidence="1 2">
    <name type="scientific">Dallia pectoralis</name>
    <name type="common">Alaska blackfish</name>
    <dbReference type="NCBI Taxonomy" id="75939"/>
    <lineage>
        <taxon>Eukaryota</taxon>
        <taxon>Metazoa</taxon>
        <taxon>Chordata</taxon>
        <taxon>Craniata</taxon>
        <taxon>Vertebrata</taxon>
        <taxon>Euteleostomi</taxon>
        <taxon>Actinopterygii</taxon>
        <taxon>Neopterygii</taxon>
        <taxon>Teleostei</taxon>
        <taxon>Protacanthopterygii</taxon>
        <taxon>Esociformes</taxon>
        <taxon>Umbridae</taxon>
        <taxon>Dallia</taxon>
    </lineage>
</organism>
<dbReference type="EMBL" id="CM055729">
    <property type="protein sequence ID" value="KAJ8014877.1"/>
    <property type="molecule type" value="Genomic_DNA"/>
</dbReference>
<name>A0ACC2HGJ2_DALPE</name>
<gene>
    <name evidence="1" type="ORF">DPEC_G00020330</name>
</gene>
<dbReference type="Proteomes" id="UP001157502">
    <property type="component" value="Chromosome 2"/>
</dbReference>
<evidence type="ECO:0000313" key="1">
    <source>
        <dbReference type="EMBL" id="KAJ8014877.1"/>
    </source>
</evidence>